<dbReference type="GO" id="GO:0051301">
    <property type="term" value="P:cell division"/>
    <property type="evidence" value="ECO:0007669"/>
    <property type="project" value="UniProtKB-KW"/>
</dbReference>
<feature type="compositionally biased region" description="Basic and acidic residues" evidence="6">
    <location>
        <begin position="104"/>
        <end position="116"/>
    </location>
</feature>
<evidence type="ECO:0000256" key="2">
    <source>
        <dbReference type="ARBA" id="ARBA00020055"/>
    </source>
</evidence>
<keyword evidence="3" id="KW-0132">Cell division</keyword>
<evidence type="ECO:0000256" key="6">
    <source>
        <dbReference type="SAM" id="MobiDB-lite"/>
    </source>
</evidence>
<evidence type="ECO:0000256" key="3">
    <source>
        <dbReference type="ARBA" id="ARBA00022618"/>
    </source>
</evidence>
<accession>A0A1I7W7W8</accession>
<dbReference type="GO" id="GO:0005737">
    <property type="term" value="C:cytoplasm"/>
    <property type="evidence" value="ECO:0007669"/>
    <property type="project" value="TreeGrafter"/>
</dbReference>
<dbReference type="InterPro" id="IPR023252">
    <property type="entry name" value="Aurora_borealis_protein"/>
</dbReference>
<dbReference type="GO" id="GO:0007088">
    <property type="term" value="P:regulation of mitotic nuclear division"/>
    <property type="evidence" value="ECO:0007669"/>
    <property type="project" value="TreeGrafter"/>
</dbReference>
<evidence type="ECO:0000256" key="4">
    <source>
        <dbReference type="ARBA" id="ARBA00022776"/>
    </source>
</evidence>
<sequence length="404" mass="46086">MEKSFVNCSVAESDGGGRFKNQLNSTAVVYSDDNSPADRVNKDCCWQPDLKFSPIPHDNDKRSVFSRRMAQFKNRGESPLTKTPTKGDFSRSLVNISEIQYSKTDSESGYRTRNTDDISYSQKENQEPGTSTPQRSLYSSMVDISSRINNPFDSKLLESIHMNTFSPSVFAVTRSPDEKDKEFKWSIEEMSILKPVHISDEEIAQCKASPDPEHEAKVQSILDEYWKNKTCYVPSPDGPRLLSHFIFYQVVHETPLSDVVRARQAILASCSTSSPKTRPVLGRRNSILTKRNRMSQTDLTIPPNANIDFSKILGDIFVYQDQEESDDEEEFNVSNTSITSLRRRLFTEDPFEGEEYRKEINMIDCDWLSEGEKSIIRVDLGRSSFSDRKMVNIDLSPIKDDESI</sequence>
<reference evidence="8" key="1">
    <citation type="submission" date="2016-11" db="UniProtKB">
        <authorList>
            <consortium name="WormBaseParasite"/>
        </authorList>
    </citation>
    <scope>IDENTIFICATION</scope>
</reference>
<evidence type="ECO:0000256" key="1">
    <source>
        <dbReference type="ARBA" id="ARBA00010963"/>
    </source>
</evidence>
<feature type="compositionally biased region" description="Polar residues" evidence="6">
    <location>
        <begin position="117"/>
        <end position="136"/>
    </location>
</feature>
<keyword evidence="4" id="KW-0498">Mitosis</keyword>
<name>A0A1I7W7W8_HETBA</name>
<dbReference type="WBParaSite" id="Hba_00737">
    <property type="protein sequence ID" value="Hba_00737"/>
    <property type="gene ID" value="Hba_00737"/>
</dbReference>
<comment type="similarity">
    <text evidence="1">Belongs to the BORA family.</text>
</comment>
<dbReference type="PANTHER" id="PTHR14728">
    <property type="entry name" value="PROTEIN AURORA BOREALIS"/>
    <property type="match status" value="1"/>
</dbReference>
<keyword evidence="7" id="KW-1185">Reference proteome</keyword>
<dbReference type="AlphaFoldDB" id="A0A1I7W7W8"/>
<organism evidence="7 8">
    <name type="scientific">Heterorhabditis bacteriophora</name>
    <name type="common">Entomopathogenic nematode worm</name>
    <dbReference type="NCBI Taxonomy" id="37862"/>
    <lineage>
        <taxon>Eukaryota</taxon>
        <taxon>Metazoa</taxon>
        <taxon>Ecdysozoa</taxon>
        <taxon>Nematoda</taxon>
        <taxon>Chromadorea</taxon>
        <taxon>Rhabditida</taxon>
        <taxon>Rhabditina</taxon>
        <taxon>Rhabditomorpha</taxon>
        <taxon>Strongyloidea</taxon>
        <taxon>Heterorhabditidae</taxon>
        <taxon>Heterorhabditis</taxon>
    </lineage>
</organism>
<dbReference type="PANTHER" id="PTHR14728:SF2">
    <property type="entry name" value="PROTEIN AURORA BOREALIS"/>
    <property type="match status" value="1"/>
</dbReference>
<evidence type="ECO:0000313" key="8">
    <source>
        <dbReference type="WBParaSite" id="Hba_00737"/>
    </source>
</evidence>
<proteinExistence type="inferred from homology"/>
<feature type="region of interest" description="Disordered" evidence="6">
    <location>
        <begin position="104"/>
        <end position="136"/>
    </location>
</feature>
<keyword evidence="5" id="KW-0131">Cell cycle</keyword>
<dbReference type="Pfam" id="PF15280">
    <property type="entry name" value="BORA_N"/>
    <property type="match status" value="1"/>
</dbReference>
<dbReference type="Proteomes" id="UP000095283">
    <property type="component" value="Unplaced"/>
</dbReference>
<evidence type="ECO:0000256" key="5">
    <source>
        <dbReference type="ARBA" id="ARBA00023306"/>
    </source>
</evidence>
<dbReference type="GO" id="GO:0005634">
    <property type="term" value="C:nucleus"/>
    <property type="evidence" value="ECO:0007669"/>
    <property type="project" value="TreeGrafter"/>
</dbReference>
<dbReference type="GO" id="GO:0060236">
    <property type="term" value="P:regulation of mitotic spindle organization"/>
    <property type="evidence" value="ECO:0007669"/>
    <property type="project" value="TreeGrafter"/>
</dbReference>
<dbReference type="GO" id="GO:0019901">
    <property type="term" value="F:protein kinase binding"/>
    <property type="evidence" value="ECO:0007669"/>
    <property type="project" value="TreeGrafter"/>
</dbReference>
<evidence type="ECO:0000313" key="7">
    <source>
        <dbReference type="Proteomes" id="UP000095283"/>
    </source>
</evidence>
<protein>
    <recommendedName>
        <fullName evidence="2">Protein aurora borealis</fullName>
    </recommendedName>
</protein>